<dbReference type="eggNOG" id="ENOG502SEGQ">
    <property type="taxonomic scope" value="Eukaryota"/>
</dbReference>
<evidence type="ECO:0000313" key="2">
    <source>
        <dbReference type="Proteomes" id="UP000019473"/>
    </source>
</evidence>
<evidence type="ECO:0008006" key="3">
    <source>
        <dbReference type="Google" id="ProtNLM"/>
    </source>
</evidence>
<protein>
    <recommendedName>
        <fullName evidence="3">GrpB domain-containing protein</fullName>
    </recommendedName>
</protein>
<sequence>MKVVVEPYNPAWATQFQELKSELEQILSGVTYISIEHVGSTSVPGLAAKPTIDISVISERQDIPAAIESLTTKGGYVYMGKMGIPDRHAFRKPGVAPTRNLYVSVKGCQSIRNQLGVRDLCRSDPAVRYAYERKKLELSRQEWRNVDEYCEAKNDIIAWMLKKAGMGEEEREEIRQLNKVNETKAGGTIASLKVLRDPFGTRLAHGSIPSPMCAMARMGEEARDRNKCLDVATTWWPDTLVNIVLCIPDPIFPNDSPVALLFLWERTRSNSGMRLLASRDE</sequence>
<dbReference type="GeneID" id="19181805"/>
<accession>W9VXD6</accession>
<dbReference type="PANTHER" id="PTHR34822:SF1">
    <property type="entry name" value="GRPB FAMILY PROTEIN"/>
    <property type="match status" value="1"/>
</dbReference>
<dbReference type="Pfam" id="PF04229">
    <property type="entry name" value="GrpB"/>
    <property type="match status" value="1"/>
</dbReference>
<dbReference type="OrthoDB" id="630895at2759"/>
<dbReference type="HOGENOM" id="CLU_086407_2_0_1"/>
<name>W9VXD6_9EURO</name>
<proteinExistence type="predicted"/>
<keyword evidence="2" id="KW-1185">Reference proteome</keyword>
<reference evidence="1 2" key="1">
    <citation type="submission" date="2013-03" db="EMBL/GenBank/DDBJ databases">
        <title>The Genome Sequence of Cladophialophora yegresii CBS 114405.</title>
        <authorList>
            <consortium name="The Broad Institute Genomics Platform"/>
            <person name="Cuomo C."/>
            <person name="de Hoog S."/>
            <person name="Gorbushina A."/>
            <person name="Walker B."/>
            <person name="Young S.K."/>
            <person name="Zeng Q."/>
            <person name="Gargeya S."/>
            <person name="Fitzgerald M."/>
            <person name="Haas B."/>
            <person name="Abouelleil A."/>
            <person name="Allen A.W."/>
            <person name="Alvarado L."/>
            <person name="Arachchi H.M."/>
            <person name="Berlin A.M."/>
            <person name="Chapman S.B."/>
            <person name="Gainer-Dewar J."/>
            <person name="Goldberg J."/>
            <person name="Griggs A."/>
            <person name="Gujja S."/>
            <person name="Hansen M."/>
            <person name="Howarth C."/>
            <person name="Imamovic A."/>
            <person name="Ireland A."/>
            <person name="Larimer J."/>
            <person name="McCowan C."/>
            <person name="Murphy C."/>
            <person name="Pearson M."/>
            <person name="Poon T.W."/>
            <person name="Priest M."/>
            <person name="Roberts A."/>
            <person name="Saif S."/>
            <person name="Shea T."/>
            <person name="Sisk P."/>
            <person name="Sykes S."/>
            <person name="Wortman J."/>
            <person name="Nusbaum C."/>
            <person name="Birren B."/>
        </authorList>
    </citation>
    <scope>NUCLEOTIDE SEQUENCE [LARGE SCALE GENOMIC DNA]</scope>
    <source>
        <strain evidence="1 2">CBS 114405</strain>
    </source>
</reference>
<organism evidence="1 2">
    <name type="scientific">Cladophialophora yegresii CBS 114405</name>
    <dbReference type="NCBI Taxonomy" id="1182544"/>
    <lineage>
        <taxon>Eukaryota</taxon>
        <taxon>Fungi</taxon>
        <taxon>Dikarya</taxon>
        <taxon>Ascomycota</taxon>
        <taxon>Pezizomycotina</taxon>
        <taxon>Eurotiomycetes</taxon>
        <taxon>Chaetothyriomycetidae</taxon>
        <taxon>Chaetothyriales</taxon>
        <taxon>Herpotrichiellaceae</taxon>
        <taxon>Cladophialophora</taxon>
    </lineage>
</organism>
<dbReference type="RefSeq" id="XP_007759420.1">
    <property type="nucleotide sequence ID" value="XM_007761230.1"/>
</dbReference>
<dbReference type="EMBL" id="AMGW01000005">
    <property type="protein sequence ID" value="EXJ56886.1"/>
    <property type="molecule type" value="Genomic_DNA"/>
</dbReference>
<dbReference type="PANTHER" id="PTHR34822">
    <property type="entry name" value="GRPB DOMAIN PROTEIN (AFU_ORTHOLOGUE AFUA_1G01530)"/>
    <property type="match status" value="1"/>
</dbReference>
<dbReference type="InterPro" id="IPR007344">
    <property type="entry name" value="GrpB/CoaE"/>
</dbReference>
<evidence type="ECO:0000313" key="1">
    <source>
        <dbReference type="EMBL" id="EXJ56886.1"/>
    </source>
</evidence>
<gene>
    <name evidence="1" type="ORF">A1O7_07230</name>
</gene>
<dbReference type="SUPFAM" id="SSF81301">
    <property type="entry name" value="Nucleotidyltransferase"/>
    <property type="match status" value="1"/>
</dbReference>
<dbReference type="Proteomes" id="UP000019473">
    <property type="component" value="Unassembled WGS sequence"/>
</dbReference>
<dbReference type="VEuPathDB" id="FungiDB:A1O7_07230"/>
<comment type="caution">
    <text evidence="1">The sequence shown here is derived from an EMBL/GenBank/DDBJ whole genome shotgun (WGS) entry which is preliminary data.</text>
</comment>
<dbReference type="AlphaFoldDB" id="W9VXD6"/>
<dbReference type="InterPro" id="IPR043519">
    <property type="entry name" value="NT_sf"/>
</dbReference>
<dbReference type="Gene3D" id="3.30.460.10">
    <property type="entry name" value="Beta Polymerase, domain 2"/>
    <property type="match status" value="1"/>
</dbReference>